<dbReference type="Proteomes" id="UP000019487">
    <property type="component" value="Unassembled WGS sequence"/>
</dbReference>
<name>W9C7M5_SCLBF</name>
<reference evidence="2 3" key="1">
    <citation type="journal article" date="2014" name="Genome Announc.">
        <title>Draft genome sequence of Sclerotinia borealis, a psychrophilic plant pathogenic fungus.</title>
        <authorList>
            <person name="Mardanov A.V."/>
            <person name="Beletsky A.V."/>
            <person name="Kadnikov V.V."/>
            <person name="Ignatov A.N."/>
            <person name="Ravin N.V."/>
        </authorList>
    </citation>
    <scope>NUCLEOTIDE SEQUENCE [LARGE SCALE GENOMIC DNA]</scope>
    <source>
        <strain evidence="3">F-4157</strain>
    </source>
</reference>
<dbReference type="HOGENOM" id="CLU_1415948_0_0_1"/>
<dbReference type="AlphaFoldDB" id="W9C7M5"/>
<organism evidence="2 3">
    <name type="scientific">Sclerotinia borealis (strain F-4128)</name>
    <dbReference type="NCBI Taxonomy" id="1432307"/>
    <lineage>
        <taxon>Eukaryota</taxon>
        <taxon>Fungi</taxon>
        <taxon>Dikarya</taxon>
        <taxon>Ascomycota</taxon>
        <taxon>Pezizomycotina</taxon>
        <taxon>Leotiomycetes</taxon>
        <taxon>Helotiales</taxon>
        <taxon>Sclerotiniaceae</taxon>
        <taxon>Sclerotinia</taxon>
    </lineage>
</organism>
<gene>
    <name evidence="2" type="ORF">SBOR_8756</name>
</gene>
<evidence type="ECO:0000313" key="3">
    <source>
        <dbReference type="Proteomes" id="UP000019487"/>
    </source>
</evidence>
<dbReference type="OrthoDB" id="5428901at2759"/>
<protein>
    <submittedName>
        <fullName evidence="2">Uncharacterized protein</fullName>
    </submittedName>
</protein>
<keyword evidence="1" id="KW-0472">Membrane</keyword>
<feature type="transmembrane region" description="Helical" evidence="1">
    <location>
        <begin position="44"/>
        <end position="65"/>
    </location>
</feature>
<accession>W9C7M5</accession>
<keyword evidence="1" id="KW-1133">Transmembrane helix</keyword>
<comment type="caution">
    <text evidence="2">The sequence shown here is derived from an EMBL/GenBank/DDBJ whole genome shotgun (WGS) entry which is preliminary data.</text>
</comment>
<dbReference type="EMBL" id="AYSA01000569">
    <property type="protein sequence ID" value="ESZ90864.1"/>
    <property type="molecule type" value="Genomic_DNA"/>
</dbReference>
<keyword evidence="3" id="KW-1185">Reference proteome</keyword>
<evidence type="ECO:0000256" key="1">
    <source>
        <dbReference type="SAM" id="Phobius"/>
    </source>
</evidence>
<keyword evidence="1" id="KW-0812">Transmembrane</keyword>
<sequence>MLSLTRRQSHRAYSTLIFHVSQSITFGTDFSVALSGKIKYYRPVATRTGTLAGLLAITLLLIALLEYSCHVIPKHSGFGSTAATLANITRSKLDERDDSPSRERIARSESISIALTASTAISPVLTSAGSAAESTYLTSSIQSPESTNPSLTIPLTASGSSYLTPEGPLTISVSTAPITTHLTSSGSTVPAL</sequence>
<proteinExistence type="predicted"/>
<evidence type="ECO:0000313" key="2">
    <source>
        <dbReference type="EMBL" id="ESZ90864.1"/>
    </source>
</evidence>